<dbReference type="Gene3D" id="3.90.1150.10">
    <property type="entry name" value="Aspartate Aminotransferase, domain 1"/>
    <property type="match status" value="1"/>
</dbReference>
<dbReference type="GO" id="GO:0030170">
    <property type="term" value="F:pyridoxal phosphate binding"/>
    <property type="evidence" value="ECO:0007669"/>
    <property type="project" value="InterPro"/>
</dbReference>
<dbReference type="GO" id="GO:0008483">
    <property type="term" value="F:transaminase activity"/>
    <property type="evidence" value="ECO:0007669"/>
    <property type="project" value="UniProtKB-KW"/>
</dbReference>
<keyword evidence="3 6" id="KW-0032">Aminotransferase</keyword>
<comment type="caution">
    <text evidence="8">The sequence shown here is derived from an EMBL/GenBank/DDBJ whole genome shotgun (WGS) entry which is preliminary data.</text>
</comment>
<dbReference type="PROSITE" id="PS00105">
    <property type="entry name" value="AA_TRANSFER_CLASS_1"/>
    <property type="match status" value="1"/>
</dbReference>
<evidence type="ECO:0000256" key="1">
    <source>
        <dbReference type="ARBA" id="ARBA00001933"/>
    </source>
</evidence>
<dbReference type="SUPFAM" id="SSF53383">
    <property type="entry name" value="PLP-dependent transferases"/>
    <property type="match status" value="1"/>
</dbReference>
<keyword evidence="4 6" id="KW-0808">Transferase</keyword>
<protein>
    <recommendedName>
        <fullName evidence="6">Aminotransferase</fullName>
        <ecNumber evidence="6">2.6.1.-</ecNumber>
    </recommendedName>
</protein>
<organism evidence="8 9">
    <name type="scientific">Candidatus Roizmanbacteria bacterium RIFCSPLOWO2_01_FULL_38_12</name>
    <dbReference type="NCBI Taxonomy" id="1802061"/>
    <lineage>
        <taxon>Bacteria</taxon>
        <taxon>Candidatus Roizmaniibacteriota</taxon>
    </lineage>
</organism>
<proteinExistence type="inferred from homology"/>
<dbReference type="AlphaFoldDB" id="A0A1F7IQW8"/>
<feature type="domain" description="Aminotransferase class I/classII large" evidence="7">
    <location>
        <begin position="30"/>
        <end position="379"/>
    </location>
</feature>
<evidence type="ECO:0000256" key="2">
    <source>
        <dbReference type="ARBA" id="ARBA00007441"/>
    </source>
</evidence>
<evidence type="ECO:0000259" key="7">
    <source>
        <dbReference type="Pfam" id="PF00155"/>
    </source>
</evidence>
<dbReference type="GO" id="GO:0006520">
    <property type="term" value="P:amino acid metabolic process"/>
    <property type="evidence" value="ECO:0007669"/>
    <property type="project" value="InterPro"/>
</dbReference>
<dbReference type="FunFam" id="3.40.640.10:FF:000033">
    <property type="entry name" value="Aspartate aminotransferase"/>
    <property type="match status" value="1"/>
</dbReference>
<dbReference type="STRING" id="1802061.A3A93_05080"/>
<name>A0A1F7IQW8_9BACT</name>
<sequence>MLVHRARVLLPSATLAVDALAKQLEEKGKPVINLTLGEPDFATPANIGKAAYKAIKEGFTHYTATAGILPLRNAIAEKLKKDNNVSYEPSEIIVGVGTKQILYNTFQVLIDEGMEVIIPTPTWSTYVEQVKLALGKPVLVPLKPPFKLKAQDIEPYINKKTKVIILNSPSNPTSAVIEKEELVKIARLAIEKNIYIVSDEIYEKLIYEGTNYSIASLGNEIKDLTITINGFSKSYAMTGWRIGYGAGPKEIIKAMTSFQGQTTSNTSSIAQMAAIEALYATQQPLKKMKQEFERRREYLIKEFSSIRGITFTLPEGAFYFFVNIKKLLKKGETSSKWCERLLAKKYVAVVPGEAFCAQGYFRLSYAASMKNLKEGIRRIREYI</sequence>
<evidence type="ECO:0000256" key="4">
    <source>
        <dbReference type="ARBA" id="ARBA00022679"/>
    </source>
</evidence>
<comment type="similarity">
    <text evidence="2 6">Belongs to the class-I pyridoxal-phosphate-dependent aminotransferase family.</text>
</comment>
<dbReference type="InterPro" id="IPR015424">
    <property type="entry name" value="PyrdxlP-dep_Trfase"/>
</dbReference>
<dbReference type="EMBL" id="MGAL01000050">
    <property type="protein sequence ID" value="OGK45765.1"/>
    <property type="molecule type" value="Genomic_DNA"/>
</dbReference>
<gene>
    <name evidence="8" type="ORF">A3A93_05080</name>
</gene>
<keyword evidence="5" id="KW-0663">Pyridoxal phosphate</keyword>
<reference evidence="8 9" key="1">
    <citation type="journal article" date="2016" name="Nat. Commun.">
        <title>Thousands of microbial genomes shed light on interconnected biogeochemical processes in an aquifer system.</title>
        <authorList>
            <person name="Anantharaman K."/>
            <person name="Brown C.T."/>
            <person name="Hug L.A."/>
            <person name="Sharon I."/>
            <person name="Castelle C.J."/>
            <person name="Probst A.J."/>
            <person name="Thomas B.C."/>
            <person name="Singh A."/>
            <person name="Wilkins M.J."/>
            <person name="Karaoz U."/>
            <person name="Brodie E.L."/>
            <person name="Williams K.H."/>
            <person name="Hubbard S.S."/>
            <person name="Banfield J.F."/>
        </authorList>
    </citation>
    <scope>NUCLEOTIDE SEQUENCE [LARGE SCALE GENOMIC DNA]</scope>
</reference>
<dbReference type="InterPro" id="IPR015421">
    <property type="entry name" value="PyrdxlP-dep_Trfase_major"/>
</dbReference>
<accession>A0A1F7IQW8</accession>
<evidence type="ECO:0000256" key="3">
    <source>
        <dbReference type="ARBA" id="ARBA00022576"/>
    </source>
</evidence>
<dbReference type="CDD" id="cd00609">
    <property type="entry name" value="AAT_like"/>
    <property type="match status" value="1"/>
</dbReference>
<dbReference type="InterPro" id="IPR004838">
    <property type="entry name" value="NHTrfase_class1_PyrdxlP-BS"/>
</dbReference>
<dbReference type="Gene3D" id="3.40.640.10">
    <property type="entry name" value="Type I PLP-dependent aspartate aminotransferase-like (Major domain)"/>
    <property type="match status" value="1"/>
</dbReference>
<evidence type="ECO:0000256" key="6">
    <source>
        <dbReference type="RuleBase" id="RU000481"/>
    </source>
</evidence>
<evidence type="ECO:0000313" key="9">
    <source>
        <dbReference type="Proteomes" id="UP000177141"/>
    </source>
</evidence>
<evidence type="ECO:0000313" key="8">
    <source>
        <dbReference type="EMBL" id="OGK45765.1"/>
    </source>
</evidence>
<dbReference type="Pfam" id="PF00155">
    <property type="entry name" value="Aminotran_1_2"/>
    <property type="match status" value="1"/>
</dbReference>
<dbReference type="PANTHER" id="PTHR46383">
    <property type="entry name" value="ASPARTATE AMINOTRANSFERASE"/>
    <property type="match status" value="1"/>
</dbReference>
<evidence type="ECO:0000256" key="5">
    <source>
        <dbReference type="ARBA" id="ARBA00022898"/>
    </source>
</evidence>
<dbReference type="EC" id="2.6.1.-" evidence="6"/>
<dbReference type="InterPro" id="IPR050596">
    <property type="entry name" value="AspAT/PAT-like"/>
</dbReference>
<dbReference type="InterPro" id="IPR004839">
    <property type="entry name" value="Aminotransferase_I/II_large"/>
</dbReference>
<dbReference type="InterPro" id="IPR015422">
    <property type="entry name" value="PyrdxlP-dep_Trfase_small"/>
</dbReference>
<dbReference type="PANTHER" id="PTHR46383:SF1">
    <property type="entry name" value="ASPARTATE AMINOTRANSFERASE"/>
    <property type="match status" value="1"/>
</dbReference>
<dbReference type="Proteomes" id="UP000177141">
    <property type="component" value="Unassembled WGS sequence"/>
</dbReference>
<comment type="cofactor">
    <cofactor evidence="1 6">
        <name>pyridoxal 5'-phosphate</name>
        <dbReference type="ChEBI" id="CHEBI:597326"/>
    </cofactor>
</comment>